<dbReference type="InterPro" id="IPR000626">
    <property type="entry name" value="Ubiquitin-like_dom"/>
</dbReference>
<evidence type="ECO:0000256" key="1">
    <source>
        <dbReference type="SAM" id="Phobius"/>
    </source>
</evidence>
<dbReference type="STRING" id="650164.K5WLA1"/>
<keyword evidence="1" id="KW-0472">Membrane</keyword>
<dbReference type="SUPFAM" id="SSF54236">
    <property type="entry name" value="Ubiquitin-like"/>
    <property type="match status" value="1"/>
</dbReference>
<dbReference type="InterPro" id="IPR029071">
    <property type="entry name" value="Ubiquitin-like_domsf"/>
</dbReference>
<keyword evidence="1" id="KW-0812">Transmembrane</keyword>
<dbReference type="PANTHER" id="PTHR10562">
    <property type="entry name" value="SMALL UBIQUITIN-RELATED MODIFIER"/>
    <property type="match status" value="1"/>
</dbReference>
<dbReference type="SMART" id="SM00213">
    <property type="entry name" value="UBQ"/>
    <property type="match status" value="1"/>
</dbReference>
<dbReference type="InParanoid" id="K5WLA1"/>
<feature type="transmembrane region" description="Helical" evidence="1">
    <location>
        <begin position="91"/>
        <end position="110"/>
    </location>
</feature>
<feature type="domain" description="Ubiquitin-like" evidence="2">
    <location>
        <begin position="13"/>
        <end position="89"/>
    </location>
</feature>
<accession>K5WLA1</accession>
<proteinExistence type="predicted"/>
<dbReference type="RefSeq" id="XP_007400225.1">
    <property type="nucleotide sequence ID" value="XM_007400163.1"/>
</dbReference>
<dbReference type="InterPro" id="IPR022617">
    <property type="entry name" value="Rad60/SUMO-like_dom"/>
</dbReference>
<dbReference type="HOGENOM" id="CLU_1670006_0_0_1"/>
<protein>
    <recommendedName>
        <fullName evidence="2">Ubiquitin-like domain-containing protein</fullName>
    </recommendedName>
</protein>
<evidence type="ECO:0000313" key="4">
    <source>
        <dbReference type="Proteomes" id="UP000008370"/>
    </source>
</evidence>
<dbReference type="Proteomes" id="UP000008370">
    <property type="component" value="Unassembled WGS sequence"/>
</dbReference>
<sequence length="158" mass="18254">MSEEQEHKEDVKPKLTVQVQFQSQVCTVKVKSTTQFKKIFEAAETKFGRSSGSFKYTFEGERIRPEQTPGEFNMEDGDTIDAHLEQVRSRYLYASILLLNYVAATARRLLLPIVLLRVLDSSVLRYLGPALSLFGLCYLYIYLSYSYNISLLWLTRSF</sequence>
<evidence type="ECO:0000259" key="2">
    <source>
        <dbReference type="PROSITE" id="PS50053"/>
    </source>
</evidence>
<name>K5WLA1_PHACS</name>
<gene>
    <name evidence="3" type="ORF">PHACADRAFT_151586</name>
</gene>
<dbReference type="PROSITE" id="PS50053">
    <property type="entry name" value="UBIQUITIN_2"/>
    <property type="match status" value="1"/>
</dbReference>
<dbReference type="OrthoDB" id="442921at2759"/>
<keyword evidence="4" id="KW-1185">Reference proteome</keyword>
<dbReference type="KEGG" id="pco:PHACADRAFT_151586"/>
<organism evidence="3 4">
    <name type="scientific">Phanerochaete carnosa (strain HHB-10118-sp)</name>
    <name type="common">White-rot fungus</name>
    <name type="synonym">Peniophora carnosa</name>
    <dbReference type="NCBI Taxonomy" id="650164"/>
    <lineage>
        <taxon>Eukaryota</taxon>
        <taxon>Fungi</taxon>
        <taxon>Dikarya</taxon>
        <taxon>Basidiomycota</taxon>
        <taxon>Agaricomycotina</taxon>
        <taxon>Agaricomycetes</taxon>
        <taxon>Polyporales</taxon>
        <taxon>Phanerochaetaceae</taxon>
        <taxon>Phanerochaete</taxon>
    </lineage>
</organism>
<evidence type="ECO:0000313" key="3">
    <source>
        <dbReference type="EMBL" id="EKM51067.1"/>
    </source>
</evidence>
<keyword evidence="1" id="KW-1133">Transmembrane helix</keyword>
<dbReference type="CDD" id="cd01763">
    <property type="entry name" value="Ubl_SUMO_like"/>
    <property type="match status" value="1"/>
</dbReference>
<dbReference type="EMBL" id="JH930477">
    <property type="protein sequence ID" value="EKM51067.1"/>
    <property type="molecule type" value="Genomic_DNA"/>
</dbReference>
<dbReference type="Gene3D" id="3.10.20.90">
    <property type="entry name" value="Phosphatidylinositol 3-kinase Catalytic Subunit, Chain A, domain 1"/>
    <property type="match status" value="1"/>
</dbReference>
<reference evidence="3 4" key="1">
    <citation type="journal article" date="2012" name="BMC Genomics">
        <title>Comparative genomics of the white-rot fungi, Phanerochaete carnosa and P. chrysosporium, to elucidate the genetic basis of the distinct wood types they colonize.</title>
        <authorList>
            <person name="Suzuki H."/>
            <person name="MacDonald J."/>
            <person name="Syed K."/>
            <person name="Salamov A."/>
            <person name="Hori C."/>
            <person name="Aerts A."/>
            <person name="Henrissat B."/>
            <person name="Wiebenga A."/>
            <person name="vanKuyk P.A."/>
            <person name="Barry K."/>
            <person name="Lindquist E."/>
            <person name="LaButti K."/>
            <person name="Lapidus A."/>
            <person name="Lucas S."/>
            <person name="Coutinho P."/>
            <person name="Gong Y."/>
            <person name="Samejima M."/>
            <person name="Mahadevan R."/>
            <person name="Abou-Zaid M."/>
            <person name="de Vries R.P."/>
            <person name="Igarashi K."/>
            <person name="Yadav J.S."/>
            <person name="Grigoriev I.V."/>
            <person name="Master E.R."/>
        </authorList>
    </citation>
    <scope>NUCLEOTIDE SEQUENCE [LARGE SCALE GENOMIC DNA]</scope>
    <source>
        <strain evidence="3 4">HHB-10118-sp</strain>
    </source>
</reference>
<feature type="transmembrane region" description="Helical" evidence="1">
    <location>
        <begin position="130"/>
        <end position="154"/>
    </location>
</feature>
<dbReference type="GeneID" id="18908879"/>
<dbReference type="AlphaFoldDB" id="K5WLA1"/>
<dbReference type="Pfam" id="PF11976">
    <property type="entry name" value="Rad60-SLD"/>
    <property type="match status" value="1"/>
</dbReference>